<dbReference type="EMBL" id="QPIW01000045">
    <property type="protein sequence ID" value="RDB02377.1"/>
    <property type="molecule type" value="Genomic_DNA"/>
</dbReference>
<accession>A0A369I1M4</accession>
<comment type="caution">
    <text evidence="1">The sequence shown here is derived from an EMBL/GenBank/DDBJ whole genome shotgun (WGS) entry which is preliminary data.</text>
</comment>
<name>A0A369I1M4_9BACT</name>
<dbReference type="AlphaFoldDB" id="A0A369I1M4"/>
<organism evidence="1 2">
    <name type="scientific">Runella aurantiaca</name>
    <dbReference type="NCBI Taxonomy" id="2282308"/>
    <lineage>
        <taxon>Bacteria</taxon>
        <taxon>Pseudomonadati</taxon>
        <taxon>Bacteroidota</taxon>
        <taxon>Cytophagia</taxon>
        <taxon>Cytophagales</taxon>
        <taxon>Spirosomataceae</taxon>
        <taxon>Runella</taxon>
    </lineage>
</organism>
<evidence type="ECO:0000313" key="1">
    <source>
        <dbReference type="EMBL" id="RDB02377.1"/>
    </source>
</evidence>
<sequence length="60" mass="6975">MDKIIINRTIFGIRCTDCGGNLVITKKRMLLSHCIRLVSFGLIKPEQYECENCKKKYLLI</sequence>
<reference evidence="1 2" key="1">
    <citation type="submission" date="2018-07" db="EMBL/GenBank/DDBJ databases">
        <title>Genome analysis of Runella aurantiaca.</title>
        <authorList>
            <person name="Yang X."/>
        </authorList>
    </citation>
    <scope>NUCLEOTIDE SEQUENCE [LARGE SCALE GENOMIC DNA]</scope>
    <source>
        <strain evidence="1 2">YX9</strain>
    </source>
</reference>
<evidence type="ECO:0000313" key="2">
    <source>
        <dbReference type="Proteomes" id="UP000253141"/>
    </source>
</evidence>
<gene>
    <name evidence="1" type="ORF">DVG78_28995</name>
</gene>
<protein>
    <submittedName>
        <fullName evidence="1">Uncharacterized protein</fullName>
    </submittedName>
</protein>
<proteinExistence type="predicted"/>
<dbReference type="Proteomes" id="UP000253141">
    <property type="component" value="Unassembled WGS sequence"/>
</dbReference>
<keyword evidence="2" id="KW-1185">Reference proteome</keyword>